<dbReference type="GO" id="GO:0000028">
    <property type="term" value="P:ribosomal small subunit assembly"/>
    <property type="evidence" value="ECO:0007669"/>
    <property type="project" value="TreeGrafter"/>
</dbReference>
<dbReference type="InterPro" id="IPR027145">
    <property type="entry name" value="PWP2"/>
</dbReference>
<evidence type="ECO:0000256" key="2">
    <source>
        <dbReference type="ARBA" id="ARBA00022737"/>
    </source>
</evidence>
<dbReference type="EMBL" id="HACM01001741">
    <property type="protein sequence ID" value="CRZ02183.1"/>
    <property type="molecule type" value="Transcribed_RNA"/>
</dbReference>
<dbReference type="GO" id="GO:0000462">
    <property type="term" value="P:maturation of SSU-rRNA from tricistronic rRNA transcript (SSU-rRNA, 5.8S rRNA, LSU-rRNA)"/>
    <property type="evidence" value="ECO:0007669"/>
    <property type="project" value="TreeGrafter"/>
</dbReference>
<name>A0A0H5QJK4_9EUKA</name>
<reference evidence="4" key="1">
    <citation type="submission" date="2015-04" db="EMBL/GenBank/DDBJ databases">
        <title>The genome sequence of the plant pathogenic Rhizarian Plasmodiophora brassicae reveals insights in its biotrophic life cycle and the origin of chitin synthesis.</title>
        <authorList>
            <person name="Schwelm A."/>
            <person name="Fogelqvist J."/>
            <person name="Knaust A."/>
            <person name="Julke S."/>
            <person name="Lilja T."/>
            <person name="Dhandapani V."/>
            <person name="Bonilla-Rosso G."/>
            <person name="Karlsson M."/>
            <person name="Shevchenko A."/>
            <person name="Choi S.R."/>
            <person name="Kim H.G."/>
            <person name="Park J.Y."/>
            <person name="Lim Y.P."/>
            <person name="Ludwig-Muller J."/>
            <person name="Dixelius C."/>
        </authorList>
    </citation>
    <scope>NUCLEOTIDE SEQUENCE</scope>
    <source>
        <tissue evidence="4">Potato root galls</tissue>
    </source>
</reference>
<proteinExistence type="predicted"/>
<sequence>DDIDASDSDHDDLQTRLAKRDHLPGVCRGQLSSRRVIPSIRCRAVRFSPTGRSWVAAATQGLLIYSLDQELLFDPVDLDVDITPATIASTFRSGELSKALVMALRLNEHAILETILVTIPADDVALIVRSIPLVFLERMLNLIADGLETRSELEIYLVWVVNLLTIHGTYLKRNSHHMLTAFRSLQKNMGAAFANLSSLCNSNQYQLEYLIAKIARQDMIAAPSPTPPADDQYRIAA</sequence>
<dbReference type="GO" id="GO:0032040">
    <property type="term" value="C:small-subunit processome"/>
    <property type="evidence" value="ECO:0007669"/>
    <property type="project" value="TreeGrafter"/>
</dbReference>
<dbReference type="Pfam" id="PF04003">
    <property type="entry name" value="Utp12"/>
    <property type="match status" value="1"/>
</dbReference>
<keyword evidence="1" id="KW-0853">WD repeat</keyword>
<evidence type="ECO:0000256" key="1">
    <source>
        <dbReference type="ARBA" id="ARBA00022574"/>
    </source>
</evidence>
<dbReference type="InterPro" id="IPR007148">
    <property type="entry name" value="SSU_processome_Utp12"/>
</dbReference>
<feature type="domain" description="Small-subunit processome Utp12" evidence="3">
    <location>
        <begin position="107"/>
        <end position="211"/>
    </location>
</feature>
<feature type="non-terminal residue" evidence="4">
    <location>
        <position position="1"/>
    </location>
</feature>
<dbReference type="AlphaFoldDB" id="A0A0H5QJK4"/>
<dbReference type="PANTHER" id="PTHR19858:SF0">
    <property type="entry name" value="PERIODIC TRYPTOPHAN PROTEIN 2 HOMOLOG"/>
    <property type="match status" value="1"/>
</dbReference>
<dbReference type="PANTHER" id="PTHR19858">
    <property type="entry name" value="WD40 REPEAT PROTEIN"/>
    <property type="match status" value="1"/>
</dbReference>
<protein>
    <recommendedName>
        <fullName evidence="3">Small-subunit processome Utp12 domain-containing protein</fullName>
    </recommendedName>
</protein>
<organism evidence="4">
    <name type="scientific">Spongospora subterranea</name>
    <dbReference type="NCBI Taxonomy" id="70186"/>
    <lineage>
        <taxon>Eukaryota</taxon>
        <taxon>Sar</taxon>
        <taxon>Rhizaria</taxon>
        <taxon>Endomyxa</taxon>
        <taxon>Phytomyxea</taxon>
        <taxon>Plasmodiophorida</taxon>
        <taxon>Plasmodiophoridae</taxon>
        <taxon>Spongospora</taxon>
    </lineage>
</organism>
<evidence type="ECO:0000313" key="4">
    <source>
        <dbReference type="EMBL" id="CRZ02183.1"/>
    </source>
</evidence>
<accession>A0A0H5QJK4</accession>
<dbReference type="GO" id="GO:0034388">
    <property type="term" value="C:Pwp2p-containing subcomplex of 90S preribosome"/>
    <property type="evidence" value="ECO:0007669"/>
    <property type="project" value="TreeGrafter"/>
</dbReference>
<evidence type="ECO:0000259" key="3">
    <source>
        <dbReference type="Pfam" id="PF04003"/>
    </source>
</evidence>
<keyword evidence="2" id="KW-0677">Repeat</keyword>